<dbReference type="AlphaFoldDB" id="A0A6M2ENZ0"/>
<keyword evidence="1" id="KW-0472">Membrane</keyword>
<protein>
    <submittedName>
        <fullName evidence="2">Uncharacterized protein</fullName>
    </submittedName>
</protein>
<feature type="transmembrane region" description="Helical" evidence="1">
    <location>
        <begin position="146"/>
        <end position="164"/>
    </location>
</feature>
<evidence type="ECO:0000313" key="2">
    <source>
        <dbReference type="EMBL" id="NUU86008.1"/>
    </source>
</evidence>
<keyword evidence="1" id="KW-0812">Transmembrane</keyword>
<name>A0A6M2ENZ0_9ROSI</name>
<feature type="transmembrane region" description="Helical" evidence="1">
    <location>
        <begin position="64"/>
        <end position="82"/>
    </location>
</feature>
<feature type="transmembrane region" description="Helical" evidence="1">
    <location>
        <begin position="34"/>
        <end position="52"/>
    </location>
</feature>
<proteinExistence type="predicted"/>
<accession>A0A6M2ENZ0</accession>
<keyword evidence="1" id="KW-1133">Transmembrane helix</keyword>
<sequence>MQMKKLLTWSAGIDGDDGKALAGRHCLFSSAPSSAFLCSCAPVPAVCFLLPADFEMTKETTMEMPVYCGCRLLSLFFVFAGIKRWQGQSILVCVYASLFLPCSTCYFFLYFCAPLYFFLCPPPCVFVLLSVPCVREDGDQRWPSGFLMAFVSVFCSVSRFCFWLDSSCSRLGFCISFCAVYFLSLGFAGFLLPFCWLVRAFL</sequence>
<feature type="transmembrane region" description="Helical" evidence="1">
    <location>
        <begin position="170"/>
        <end position="198"/>
    </location>
</feature>
<reference evidence="2" key="1">
    <citation type="submission" date="2020-03" db="EMBL/GenBank/DDBJ databases">
        <authorList>
            <person name="Zhang R."/>
        </authorList>
    </citation>
    <scope>NUCLEOTIDE SEQUENCE</scope>
</reference>
<dbReference type="EMBL" id="GILB01005675">
    <property type="protein sequence ID" value="NUU86008.1"/>
    <property type="molecule type" value="Transcribed_RNA"/>
</dbReference>
<evidence type="ECO:0000256" key="1">
    <source>
        <dbReference type="SAM" id="Phobius"/>
    </source>
</evidence>
<feature type="transmembrane region" description="Helical" evidence="1">
    <location>
        <begin position="89"/>
        <end position="109"/>
    </location>
</feature>
<organism evidence="2">
    <name type="scientific">Populus davidiana</name>
    <dbReference type="NCBI Taxonomy" id="266767"/>
    <lineage>
        <taxon>Eukaryota</taxon>
        <taxon>Viridiplantae</taxon>
        <taxon>Streptophyta</taxon>
        <taxon>Embryophyta</taxon>
        <taxon>Tracheophyta</taxon>
        <taxon>Spermatophyta</taxon>
        <taxon>Magnoliopsida</taxon>
        <taxon>eudicotyledons</taxon>
        <taxon>Gunneridae</taxon>
        <taxon>Pentapetalae</taxon>
        <taxon>rosids</taxon>
        <taxon>fabids</taxon>
        <taxon>Malpighiales</taxon>
        <taxon>Salicaceae</taxon>
        <taxon>Saliceae</taxon>
        <taxon>Populus</taxon>
    </lineage>
</organism>